<protein>
    <recommendedName>
        <fullName evidence="18">Nuclear pore complex protein</fullName>
    </recommendedName>
</protein>
<evidence type="ECO:0000256" key="12">
    <source>
        <dbReference type="ARBA" id="ARBA00023132"/>
    </source>
</evidence>
<dbReference type="EMBL" id="LR788640">
    <property type="protein sequence ID" value="CAB3264502.1"/>
    <property type="molecule type" value="mRNA"/>
</dbReference>
<dbReference type="GO" id="GO:0006406">
    <property type="term" value="P:mRNA export from nucleus"/>
    <property type="evidence" value="ECO:0007669"/>
    <property type="project" value="TreeGrafter"/>
</dbReference>
<evidence type="ECO:0000256" key="16">
    <source>
        <dbReference type="ARBA" id="ARBA00056880"/>
    </source>
</evidence>
<evidence type="ECO:0000256" key="7">
    <source>
        <dbReference type="ARBA" id="ARBA00022816"/>
    </source>
</evidence>
<dbReference type="PANTHER" id="PTHR13003:SF2">
    <property type="entry name" value="NUCLEAR PORE COMPLEX PROTEIN NUP107"/>
    <property type="match status" value="1"/>
</dbReference>
<evidence type="ECO:0000256" key="15">
    <source>
        <dbReference type="ARBA" id="ARBA00023328"/>
    </source>
</evidence>
<keyword evidence="10" id="KW-0007">Acetylation</keyword>
<dbReference type="InterPro" id="IPR007252">
    <property type="entry name" value="Nup84/Nup107"/>
</dbReference>
<evidence type="ECO:0000256" key="3">
    <source>
        <dbReference type="ARBA" id="ARBA00022448"/>
    </source>
</evidence>
<dbReference type="Gene3D" id="1.10.3450.20">
    <property type="match status" value="1"/>
</dbReference>
<evidence type="ECO:0000256" key="5">
    <source>
        <dbReference type="ARBA" id="ARBA00022481"/>
    </source>
</evidence>
<comment type="subcellular location">
    <subcellularLocation>
        <location evidence="1">Chromosome</location>
        <location evidence="1">Centromere</location>
        <location evidence="1">Kinetochore</location>
    </subcellularLocation>
    <subcellularLocation>
        <location evidence="18">Nucleus</location>
        <location evidence="18">Nuclear pore complex</location>
    </subcellularLocation>
    <subcellularLocation>
        <location evidence="18">Nucleus membrane</location>
    </subcellularLocation>
</comment>
<comment type="similarity">
    <text evidence="2 18">Belongs to the nucleoporin Nup84/Nup107 family.</text>
</comment>
<proteinExistence type="evidence at transcript level"/>
<dbReference type="FunFam" id="1.20.190.50:FF:000001">
    <property type="entry name" value="Nuclear pore complex protein"/>
    <property type="match status" value="1"/>
</dbReference>
<name>A0A6F9DM25_9ASCI</name>
<dbReference type="Gene3D" id="1.20.190.50">
    <property type="match status" value="1"/>
</dbReference>
<comment type="function">
    <text evidence="16">Plays a role in the nuclear pore complex (NPC) assembly and/or maintenance. Required for the assembly of peripheral proteins into the NPC. May anchor NUP62 to the NPC. Involved in nephrogenesis.</text>
</comment>
<evidence type="ECO:0000256" key="17">
    <source>
        <dbReference type="ARBA" id="ARBA00063956"/>
    </source>
</evidence>
<evidence type="ECO:0000256" key="6">
    <source>
        <dbReference type="ARBA" id="ARBA00022553"/>
    </source>
</evidence>
<keyword evidence="6" id="KW-0597">Phosphoprotein</keyword>
<keyword evidence="7" id="KW-0509">mRNA transport</keyword>
<keyword evidence="15" id="KW-0137">Centromere</keyword>
<evidence type="ECO:0000256" key="14">
    <source>
        <dbReference type="ARBA" id="ARBA00023242"/>
    </source>
</evidence>
<evidence type="ECO:0000256" key="1">
    <source>
        <dbReference type="ARBA" id="ARBA00004629"/>
    </source>
</evidence>
<organism evidence="19">
    <name type="scientific">Phallusia mammillata</name>
    <dbReference type="NCBI Taxonomy" id="59560"/>
    <lineage>
        <taxon>Eukaryota</taxon>
        <taxon>Metazoa</taxon>
        <taxon>Chordata</taxon>
        <taxon>Tunicata</taxon>
        <taxon>Ascidiacea</taxon>
        <taxon>Phlebobranchia</taxon>
        <taxon>Ascidiidae</taxon>
        <taxon>Phallusia</taxon>
    </lineage>
</organism>
<dbReference type="GO" id="GO:0031965">
    <property type="term" value="C:nuclear membrane"/>
    <property type="evidence" value="ECO:0007669"/>
    <property type="project" value="UniProtKB-SubCell"/>
</dbReference>
<evidence type="ECO:0000256" key="13">
    <source>
        <dbReference type="ARBA" id="ARBA00023136"/>
    </source>
</evidence>
<evidence type="ECO:0000256" key="4">
    <source>
        <dbReference type="ARBA" id="ARBA00022454"/>
    </source>
</evidence>
<evidence type="ECO:0000256" key="10">
    <source>
        <dbReference type="ARBA" id="ARBA00022990"/>
    </source>
</evidence>
<keyword evidence="3 18" id="KW-0813">Transport</keyword>
<dbReference type="GO" id="GO:0000776">
    <property type="term" value="C:kinetochore"/>
    <property type="evidence" value="ECO:0007669"/>
    <property type="project" value="UniProtKB-KW"/>
</dbReference>
<reference evidence="19" key="1">
    <citation type="submission" date="2020-04" db="EMBL/GenBank/DDBJ databases">
        <authorList>
            <person name="Neveu A P."/>
        </authorList>
    </citation>
    <scope>NUCLEOTIDE SEQUENCE</scope>
    <source>
        <tissue evidence="19">Whole embryo</tissue>
    </source>
</reference>
<keyword evidence="9" id="KW-0653">Protein transport</keyword>
<accession>A0A6F9DM25</accession>
<keyword evidence="14 18" id="KW-0539">Nucleus</keyword>
<dbReference type="PANTHER" id="PTHR13003">
    <property type="entry name" value="NUP107-RELATED"/>
    <property type="match status" value="1"/>
</dbReference>
<dbReference type="GO" id="GO:0031080">
    <property type="term" value="C:nuclear pore outer ring"/>
    <property type="evidence" value="ECO:0007669"/>
    <property type="project" value="TreeGrafter"/>
</dbReference>
<keyword evidence="4" id="KW-0158">Chromosome</keyword>
<keyword evidence="11 18" id="KW-0811">Translocation</keyword>
<dbReference type="Pfam" id="PF04121">
    <property type="entry name" value="Nup84_Nup100"/>
    <property type="match status" value="1"/>
</dbReference>
<sequence length="917" mass="104622">MDQHEGSFLDGKRKMFSSNSSIVHSPSLVRESYRRPNRTGAILKSMQLIDDAVANTTPMVSTITKTHTNQYDTSKLNFSKSLLTGYTGIEDHNMSRLSMPSDFGAMESLMEPKTPAAFARRDKSSRFEPERNPCETVTTSLFNEFKQNLCECESSLDVFSMVDAMEESCTEHVQLLSKSAASQFTDRDDSVMDLRQMLTSEKQTWRLVSSLFRDRLAEADKDEDMTVDLKNQVMSEKEAVGRFFDQNTDVRQAQIVIDWLEQNASDDFEGVVEQSRHYTGRVCWENTLHTLKKHTEQGIEPNCVSEMDPDAPTRTRSPLIDLDVEDENLLLKCAFSCIRAGKIDRAQELCLAHGQAWRAASLEGWRLFHDPNYAENATDTLTSLEGNPNRKLWKIAAWHMSKNNAYNEIERAIYGALCGNLKAMLDVCTSWEDCLWAHFKTMVELNVEQHIQNSPNLQLPWQQVVGGALSIPEEYWMQRVTQHEQIFEKMEGSYNQTVQDEGKMPYHFIQKCLILGNVDALLEEALEWLTDIHPHLLRFLAHLILFLKSIGIAFNVEHADTILKAFVSFLIQDESTSHMVAMYTAFLPKDEQLSSYAEFLSTVEDPQLRHEFLQLAEEAGLDIPSITKKVVEQIRAEGEPDLVDISVLHGHDEKMPIDLHISASDRKKIDAIDWLVFDRSQRCEALKQSNAVVRMFLAGRKLSAAKEVLLKIPSDSIDVVYTEWGHKADSSVPLPPDKDNTIKEHLCLQAYLETQQAFSDWFKHYHNKPSASNPAEPTSMYNSVSISELVAEELRQKKFDDDVIMWKDRLEQFCDSVAKKIYNVLLFPQGWLADNAEQLEDKDESREQQLATLREQCIPSLCDLLITVLTSTENHNSECAKLADVIASEDHKLYKLFSDSEGRKLLNRIQDAMIDTL</sequence>
<evidence type="ECO:0000256" key="9">
    <source>
        <dbReference type="ARBA" id="ARBA00022927"/>
    </source>
</evidence>
<keyword evidence="8" id="KW-0995">Kinetochore</keyword>
<comment type="function">
    <text evidence="18">Functions as a component of the nuclear pore complex (NPC).</text>
</comment>
<evidence type="ECO:0000256" key="8">
    <source>
        <dbReference type="ARBA" id="ARBA00022838"/>
    </source>
</evidence>
<gene>
    <name evidence="19" type="primary">Nup107</name>
</gene>
<dbReference type="AlphaFoldDB" id="A0A6F9DM25"/>
<dbReference type="GO" id="GO:0000973">
    <property type="term" value="P:post-transcriptional tethering of RNA polymerase II gene DNA at nuclear periphery"/>
    <property type="evidence" value="ECO:0007669"/>
    <property type="project" value="TreeGrafter"/>
</dbReference>
<evidence type="ECO:0000313" key="19">
    <source>
        <dbReference type="EMBL" id="CAB3264502.1"/>
    </source>
</evidence>
<dbReference type="FunFam" id="1.10.3450.20:FF:000001">
    <property type="entry name" value="Nuclear pore complex protein"/>
    <property type="match status" value="1"/>
</dbReference>
<dbReference type="GO" id="GO:0006606">
    <property type="term" value="P:protein import into nucleus"/>
    <property type="evidence" value="ECO:0007669"/>
    <property type="project" value="TreeGrafter"/>
</dbReference>
<comment type="subunit">
    <text evidence="17">Part of the nuclear pore complex (NPC). Forms part of the Nup160 subcomplex in the nuclear pore which is composed of NUP160, NUP133, NUP107 and Nup96; this complex plays a role in RNA export and in tethering Nup98 and NUP153 to the nucleus. Does not interact with TPR. Interacts with ZNF106.</text>
</comment>
<evidence type="ECO:0000256" key="11">
    <source>
        <dbReference type="ARBA" id="ARBA00023010"/>
    </source>
</evidence>
<evidence type="ECO:0000256" key="2">
    <source>
        <dbReference type="ARBA" id="ARBA00009510"/>
    </source>
</evidence>
<keyword evidence="5" id="KW-0488">Methylation</keyword>
<keyword evidence="12 18" id="KW-0906">Nuclear pore complex</keyword>
<keyword evidence="13 18" id="KW-0472">Membrane</keyword>
<dbReference type="GO" id="GO:0017056">
    <property type="term" value="F:structural constituent of nuclear pore"/>
    <property type="evidence" value="ECO:0007669"/>
    <property type="project" value="UniProtKB-UniRule"/>
</dbReference>
<evidence type="ECO:0000256" key="18">
    <source>
        <dbReference type="RuleBase" id="RU365072"/>
    </source>
</evidence>